<dbReference type="GO" id="GO:0004851">
    <property type="term" value="F:uroporphyrin-III C-methyltransferase activity"/>
    <property type="evidence" value="ECO:0007669"/>
    <property type="project" value="UniProtKB-EC"/>
</dbReference>
<evidence type="ECO:0000256" key="9">
    <source>
        <dbReference type="ARBA" id="ARBA00023244"/>
    </source>
</evidence>
<dbReference type="InterPro" id="IPR050161">
    <property type="entry name" value="Siro_Cobalamin_biosynth"/>
</dbReference>
<evidence type="ECO:0000313" key="14">
    <source>
        <dbReference type="Proteomes" id="UP001582793"/>
    </source>
</evidence>
<dbReference type="SUPFAM" id="SSF51735">
    <property type="entry name" value="NAD(P)-binding Rossmann-fold domains"/>
    <property type="match status" value="1"/>
</dbReference>
<evidence type="ECO:0000256" key="6">
    <source>
        <dbReference type="ARBA" id="ARBA00023002"/>
    </source>
</evidence>
<evidence type="ECO:0000256" key="1">
    <source>
        <dbReference type="ARBA" id="ARBA00005010"/>
    </source>
</evidence>
<feature type="domain" description="Tetrapyrrole methylase" evidence="12">
    <location>
        <begin position="165"/>
        <end position="376"/>
    </location>
</feature>
<accession>A0ABV5CRA5</accession>
<dbReference type="Pfam" id="PF13241">
    <property type="entry name" value="NAD_binding_7"/>
    <property type="match status" value="1"/>
</dbReference>
<dbReference type="InterPro" id="IPR000878">
    <property type="entry name" value="4pyrrol_Mease"/>
</dbReference>
<dbReference type="Gene3D" id="3.30.950.10">
    <property type="entry name" value="Methyltransferase, Cobalt-precorrin-4 Transmethylase, Domain 2"/>
    <property type="match status" value="1"/>
</dbReference>
<gene>
    <name evidence="13" type="primary">cobA</name>
    <name evidence="13" type="ORF">AAFH96_15660</name>
</gene>
<evidence type="ECO:0000256" key="7">
    <source>
        <dbReference type="ARBA" id="ARBA00023027"/>
    </source>
</evidence>
<dbReference type="PROSITE" id="PS00839">
    <property type="entry name" value="SUMT_1"/>
    <property type="match status" value="1"/>
</dbReference>
<evidence type="ECO:0000256" key="11">
    <source>
        <dbReference type="ARBA" id="ARBA00047561"/>
    </source>
</evidence>
<keyword evidence="3 13" id="KW-0489">Methyltransferase</keyword>
<proteinExistence type="predicted"/>
<keyword evidence="9" id="KW-0627">Porphyrin biosynthesis</keyword>
<comment type="catalytic activity">
    <reaction evidence="11">
        <text>precorrin-2 + NAD(+) = sirohydrochlorin + NADH + 2 H(+)</text>
        <dbReference type="Rhea" id="RHEA:15613"/>
        <dbReference type="ChEBI" id="CHEBI:15378"/>
        <dbReference type="ChEBI" id="CHEBI:57540"/>
        <dbReference type="ChEBI" id="CHEBI:57945"/>
        <dbReference type="ChEBI" id="CHEBI:58351"/>
        <dbReference type="ChEBI" id="CHEBI:58827"/>
        <dbReference type="EC" id="1.3.1.76"/>
    </reaction>
</comment>
<evidence type="ECO:0000256" key="3">
    <source>
        <dbReference type="ARBA" id="ARBA00022603"/>
    </source>
</evidence>
<keyword evidence="6" id="KW-0560">Oxidoreductase</keyword>
<dbReference type="InterPro" id="IPR014777">
    <property type="entry name" value="4pyrrole_Mease_sub1"/>
</dbReference>
<dbReference type="Gene3D" id="3.40.50.720">
    <property type="entry name" value="NAD(P)-binding Rossmann-like Domain"/>
    <property type="match status" value="1"/>
</dbReference>
<keyword evidence="10" id="KW-0511">Multifunctional enzyme</keyword>
<evidence type="ECO:0000256" key="10">
    <source>
        <dbReference type="ARBA" id="ARBA00023268"/>
    </source>
</evidence>
<evidence type="ECO:0000256" key="2">
    <source>
        <dbReference type="ARBA" id="ARBA00022573"/>
    </source>
</evidence>
<dbReference type="InterPro" id="IPR003043">
    <property type="entry name" value="Uropor_MeTrfase_CS"/>
</dbReference>
<feature type="non-terminal residue" evidence="13">
    <location>
        <position position="421"/>
    </location>
</feature>
<dbReference type="SUPFAM" id="SSF53790">
    <property type="entry name" value="Tetrapyrrole methylase"/>
    <property type="match status" value="1"/>
</dbReference>
<dbReference type="InterPro" id="IPR006366">
    <property type="entry name" value="CobA/CysG_C"/>
</dbReference>
<evidence type="ECO:0000256" key="4">
    <source>
        <dbReference type="ARBA" id="ARBA00022679"/>
    </source>
</evidence>
<evidence type="ECO:0000256" key="5">
    <source>
        <dbReference type="ARBA" id="ARBA00022691"/>
    </source>
</evidence>
<keyword evidence="2" id="KW-0169">Cobalamin biosynthesis</keyword>
<dbReference type="NCBIfam" id="TIGR01470">
    <property type="entry name" value="cysG_Nterm"/>
    <property type="match status" value="1"/>
</dbReference>
<dbReference type="PANTHER" id="PTHR45790:SF3">
    <property type="entry name" value="S-ADENOSYL-L-METHIONINE-DEPENDENT UROPORPHYRINOGEN III METHYLTRANSFERASE, CHLOROPLASTIC"/>
    <property type="match status" value="1"/>
</dbReference>
<evidence type="ECO:0000259" key="12">
    <source>
        <dbReference type="Pfam" id="PF00590"/>
    </source>
</evidence>
<comment type="pathway">
    <text evidence="1">Porphyrin-containing compound metabolism; siroheme biosynthesis; sirohydrochlorin from precorrin-2: step 1/1.</text>
</comment>
<dbReference type="PIRSF" id="PIRSF036426">
    <property type="entry name" value="Sirohaem_synth"/>
    <property type="match status" value="1"/>
</dbReference>
<sequence length="421" mass="43177">MTDPGLYPLALRLAGRRVLVVGGGAVATRRVPALLDAGAEVLVVAPRLTPALRAYVDAGRVGWADRRFEPSDVDDVWLVQVAVDDPVAAAEVSAAADARRTFCVRADDRFAATAWTPATARHGSVTVAVTAGGDPRRAVAIRDAIRDRLADGTLPSSHLPVAGQVALVGSGPGDPELITVKGRRLLARADVVVADRLVPGLLLDELGPDVELVDASKIPYGPSRAQEEINRIIVDRALAGRFVVRLKGGDPYVFGRGGEEVVACARAGVPVVVVPGVTSSIAAPAGAGIPVTHRGVAHEFTVVSGHVGPDDPASLVDWPALARMRGTLVVLMGLKNLPAITATLQAHGRSPKTPAAVVQEGTTGAQRVLRSTLGEVARAAVAEGFRPPSVVVVGDVVHALDAGGTGPARAGAAAGRGMFGA</sequence>
<dbReference type="EMBL" id="JBCGDC010000039">
    <property type="protein sequence ID" value="MFB6394536.1"/>
    <property type="molecule type" value="Genomic_DNA"/>
</dbReference>
<keyword evidence="7" id="KW-0520">NAD</keyword>
<dbReference type="Proteomes" id="UP001582793">
    <property type="component" value="Unassembled WGS sequence"/>
</dbReference>
<reference evidence="13 14" key="1">
    <citation type="submission" date="2024-04" db="EMBL/GenBank/DDBJ databases">
        <title>Polymorphospora sp. isolated from Baiyangdian Lake in Xiong'an New Area.</title>
        <authorList>
            <person name="Zhang X."/>
            <person name="Liu J."/>
        </authorList>
    </citation>
    <scope>NUCLEOTIDE SEQUENCE [LARGE SCALE GENOMIC DNA]</scope>
    <source>
        <strain evidence="13 14">2-325</strain>
    </source>
</reference>
<name>A0ABV5CRA5_9ACTN</name>
<keyword evidence="8" id="KW-0456">Lyase</keyword>
<dbReference type="Pfam" id="PF00590">
    <property type="entry name" value="TP_methylase"/>
    <property type="match status" value="1"/>
</dbReference>
<keyword evidence="14" id="KW-1185">Reference proteome</keyword>
<dbReference type="InterPro" id="IPR035996">
    <property type="entry name" value="4pyrrol_Methylase_sf"/>
</dbReference>
<keyword evidence="4 13" id="KW-0808">Transferase</keyword>
<dbReference type="InterPro" id="IPR012409">
    <property type="entry name" value="Sirohaem_synth"/>
</dbReference>
<organism evidence="13 14">
    <name type="scientific">Polymorphospora lycopeni</name>
    <dbReference type="NCBI Taxonomy" id="3140240"/>
    <lineage>
        <taxon>Bacteria</taxon>
        <taxon>Bacillati</taxon>
        <taxon>Actinomycetota</taxon>
        <taxon>Actinomycetes</taxon>
        <taxon>Micromonosporales</taxon>
        <taxon>Micromonosporaceae</taxon>
        <taxon>Polymorphospora</taxon>
    </lineage>
</organism>
<dbReference type="Gene3D" id="3.40.1010.10">
    <property type="entry name" value="Cobalt-precorrin-4 Transmethylase, Domain 1"/>
    <property type="match status" value="1"/>
</dbReference>
<keyword evidence="5" id="KW-0949">S-adenosyl-L-methionine</keyword>
<dbReference type="EC" id="2.1.1.107" evidence="13"/>
<evidence type="ECO:0000313" key="13">
    <source>
        <dbReference type="EMBL" id="MFB6394536.1"/>
    </source>
</evidence>
<dbReference type="NCBIfam" id="NF004790">
    <property type="entry name" value="PRK06136.1"/>
    <property type="match status" value="1"/>
</dbReference>
<dbReference type="InterPro" id="IPR006367">
    <property type="entry name" value="Sirohaem_synthase_N"/>
</dbReference>
<dbReference type="InterPro" id="IPR014776">
    <property type="entry name" value="4pyrrole_Mease_sub2"/>
</dbReference>
<dbReference type="PANTHER" id="PTHR45790">
    <property type="entry name" value="SIROHEME SYNTHASE-RELATED"/>
    <property type="match status" value="1"/>
</dbReference>
<dbReference type="RefSeq" id="WP_375734663.1">
    <property type="nucleotide sequence ID" value="NZ_JBCGDC010000039.1"/>
</dbReference>
<comment type="caution">
    <text evidence="13">The sequence shown here is derived from an EMBL/GenBank/DDBJ whole genome shotgun (WGS) entry which is preliminary data.</text>
</comment>
<evidence type="ECO:0000256" key="8">
    <source>
        <dbReference type="ARBA" id="ARBA00023239"/>
    </source>
</evidence>
<protein>
    <submittedName>
        <fullName evidence="13">Uroporphyrinogen-III C-methyltransferase</fullName>
        <ecNumber evidence="13">2.1.1.107</ecNumber>
    </submittedName>
</protein>
<dbReference type="CDD" id="cd11642">
    <property type="entry name" value="SUMT"/>
    <property type="match status" value="1"/>
</dbReference>
<dbReference type="InterPro" id="IPR036291">
    <property type="entry name" value="NAD(P)-bd_dom_sf"/>
</dbReference>
<dbReference type="GO" id="GO:0032259">
    <property type="term" value="P:methylation"/>
    <property type="evidence" value="ECO:0007669"/>
    <property type="project" value="UniProtKB-KW"/>
</dbReference>
<dbReference type="NCBIfam" id="TIGR01469">
    <property type="entry name" value="cobA_cysG_Cterm"/>
    <property type="match status" value="1"/>
</dbReference>